<dbReference type="Gene3D" id="3.40.50.2300">
    <property type="match status" value="1"/>
</dbReference>
<evidence type="ECO:0000259" key="12">
    <source>
        <dbReference type="PROSITE" id="PS50109"/>
    </source>
</evidence>
<dbReference type="AlphaFoldDB" id="A0A1C2DMW9"/>
<evidence type="ECO:0000259" key="13">
    <source>
        <dbReference type="PROSITE" id="PS50110"/>
    </source>
</evidence>
<evidence type="ECO:0000256" key="4">
    <source>
        <dbReference type="ARBA" id="ARBA00022679"/>
    </source>
</evidence>
<dbReference type="Gene3D" id="3.30.565.10">
    <property type="entry name" value="Histidine kinase-like ATPase, C-terminal domain"/>
    <property type="match status" value="1"/>
</dbReference>
<feature type="region of interest" description="Disordered" evidence="11">
    <location>
        <begin position="630"/>
        <end position="659"/>
    </location>
</feature>
<accession>A0A1C2DMW9</accession>
<dbReference type="InterPro" id="IPR000700">
    <property type="entry name" value="PAS-assoc_C"/>
</dbReference>
<evidence type="ECO:0000256" key="2">
    <source>
        <dbReference type="ARBA" id="ARBA00012438"/>
    </source>
</evidence>
<dbReference type="Gene3D" id="1.10.287.130">
    <property type="match status" value="1"/>
</dbReference>
<dbReference type="InterPro" id="IPR001789">
    <property type="entry name" value="Sig_transdc_resp-reg_receiver"/>
</dbReference>
<dbReference type="InterPro" id="IPR005467">
    <property type="entry name" value="His_kinase_dom"/>
</dbReference>
<name>A0A1C2DMW9_9HYPH</name>
<dbReference type="SUPFAM" id="SSF55785">
    <property type="entry name" value="PYP-like sensor domain (PAS domain)"/>
    <property type="match status" value="2"/>
</dbReference>
<dbReference type="Pfam" id="PF00072">
    <property type="entry name" value="Response_reg"/>
    <property type="match status" value="1"/>
</dbReference>
<feature type="domain" description="Histidine kinase" evidence="12">
    <location>
        <begin position="281"/>
        <end position="499"/>
    </location>
</feature>
<dbReference type="Pfam" id="PF00512">
    <property type="entry name" value="HisKA"/>
    <property type="match status" value="1"/>
</dbReference>
<dbReference type="PROSITE" id="PS50112">
    <property type="entry name" value="PAS"/>
    <property type="match status" value="2"/>
</dbReference>
<dbReference type="InterPro" id="IPR003661">
    <property type="entry name" value="HisK_dim/P_dom"/>
</dbReference>
<dbReference type="SUPFAM" id="SSF47384">
    <property type="entry name" value="Homodimeric domain of signal transducing histidine kinase"/>
    <property type="match status" value="1"/>
</dbReference>
<evidence type="ECO:0000256" key="7">
    <source>
        <dbReference type="ARBA" id="ARBA00022840"/>
    </source>
</evidence>
<dbReference type="GO" id="GO:0000155">
    <property type="term" value="F:phosphorelay sensor kinase activity"/>
    <property type="evidence" value="ECO:0007669"/>
    <property type="project" value="InterPro"/>
</dbReference>
<feature type="domain" description="PAC" evidence="15">
    <location>
        <begin position="82"/>
        <end position="134"/>
    </location>
</feature>
<keyword evidence="10" id="KW-0175">Coiled coil</keyword>
<evidence type="ECO:0000313" key="16">
    <source>
        <dbReference type="EMBL" id="OCX16111.1"/>
    </source>
</evidence>
<dbReference type="Gene3D" id="3.30.450.20">
    <property type="entry name" value="PAS domain"/>
    <property type="match status" value="2"/>
</dbReference>
<proteinExistence type="predicted"/>
<feature type="domain" description="PAC" evidence="15">
    <location>
        <begin position="210"/>
        <end position="262"/>
    </location>
</feature>
<dbReference type="OrthoDB" id="9796100at2"/>
<dbReference type="Pfam" id="PF02518">
    <property type="entry name" value="HATPase_c"/>
    <property type="match status" value="1"/>
</dbReference>
<feature type="compositionally biased region" description="Basic and acidic residues" evidence="11">
    <location>
        <begin position="650"/>
        <end position="659"/>
    </location>
</feature>
<dbReference type="InterPro" id="IPR036097">
    <property type="entry name" value="HisK_dim/P_sf"/>
</dbReference>
<evidence type="ECO:0000256" key="8">
    <source>
        <dbReference type="ARBA" id="ARBA00023012"/>
    </source>
</evidence>
<dbReference type="SMART" id="SM00388">
    <property type="entry name" value="HisKA"/>
    <property type="match status" value="1"/>
</dbReference>
<comment type="catalytic activity">
    <reaction evidence="1">
        <text>ATP + protein L-histidine = ADP + protein N-phospho-L-histidine.</text>
        <dbReference type="EC" id="2.7.13.3"/>
    </reaction>
</comment>
<dbReference type="SMART" id="SM00387">
    <property type="entry name" value="HATPase_c"/>
    <property type="match status" value="1"/>
</dbReference>
<dbReference type="InterPro" id="IPR013767">
    <property type="entry name" value="PAS_fold"/>
</dbReference>
<dbReference type="PROSITE" id="PS50109">
    <property type="entry name" value="HIS_KIN"/>
    <property type="match status" value="1"/>
</dbReference>
<feature type="coiled-coil region" evidence="10">
    <location>
        <begin position="246"/>
        <end position="273"/>
    </location>
</feature>
<evidence type="ECO:0000256" key="10">
    <source>
        <dbReference type="SAM" id="Coils"/>
    </source>
</evidence>
<keyword evidence="3 9" id="KW-0597">Phosphoprotein</keyword>
<keyword evidence="5" id="KW-0547">Nucleotide-binding</keyword>
<protein>
    <recommendedName>
        <fullName evidence="2">histidine kinase</fullName>
        <ecNumber evidence="2">2.7.13.3</ecNumber>
    </recommendedName>
</protein>
<dbReference type="PANTHER" id="PTHR43065:SF49">
    <property type="entry name" value="HISTIDINE KINASE"/>
    <property type="match status" value="1"/>
</dbReference>
<dbReference type="InterPro" id="IPR003594">
    <property type="entry name" value="HATPase_dom"/>
</dbReference>
<dbReference type="SUPFAM" id="SSF55874">
    <property type="entry name" value="ATPase domain of HSP90 chaperone/DNA topoisomerase II/histidine kinase"/>
    <property type="match status" value="1"/>
</dbReference>
<keyword evidence="4" id="KW-0808">Transferase</keyword>
<dbReference type="PROSITE" id="PS50110">
    <property type="entry name" value="RESPONSE_REGULATORY"/>
    <property type="match status" value="1"/>
</dbReference>
<feature type="domain" description="PAS" evidence="14">
    <location>
        <begin position="135"/>
        <end position="208"/>
    </location>
</feature>
<dbReference type="SUPFAM" id="SSF52172">
    <property type="entry name" value="CheY-like"/>
    <property type="match status" value="1"/>
</dbReference>
<evidence type="ECO:0000259" key="14">
    <source>
        <dbReference type="PROSITE" id="PS50112"/>
    </source>
</evidence>
<evidence type="ECO:0000256" key="6">
    <source>
        <dbReference type="ARBA" id="ARBA00022777"/>
    </source>
</evidence>
<dbReference type="PROSITE" id="PS50113">
    <property type="entry name" value="PAC"/>
    <property type="match status" value="2"/>
</dbReference>
<dbReference type="SMART" id="SM00091">
    <property type="entry name" value="PAS"/>
    <property type="match status" value="2"/>
</dbReference>
<feature type="modified residue" description="4-aspartylphosphate" evidence="9">
    <location>
        <position position="565"/>
    </location>
</feature>
<dbReference type="InterPro" id="IPR001610">
    <property type="entry name" value="PAC"/>
</dbReference>
<dbReference type="CDD" id="cd00130">
    <property type="entry name" value="PAS"/>
    <property type="match status" value="2"/>
</dbReference>
<dbReference type="InterPro" id="IPR000014">
    <property type="entry name" value="PAS"/>
</dbReference>
<dbReference type="NCBIfam" id="TIGR00229">
    <property type="entry name" value="sensory_box"/>
    <property type="match status" value="2"/>
</dbReference>
<keyword evidence="8" id="KW-0902">Two-component regulatory system</keyword>
<dbReference type="InterPro" id="IPR035965">
    <property type="entry name" value="PAS-like_dom_sf"/>
</dbReference>
<dbReference type="InterPro" id="IPR036890">
    <property type="entry name" value="HATPase_C_sf"/>
</dbReference>
<dbReference type="SMART" id="SM00086">
    <property type="entry name" value="PAC"/>
    <property type="match status" value="2"/>
</dbReference>
<evidence type="ECO:0000313" key="17">
    <source>
        <dbReference type="Proteomes" id="UP000094412"/>
    </source>
</evidence>
<feature type="domain" description="PAS" evidence="14">
    <location>
        <begin position="7"/>
        <end position="64"/>
    </location>
</feature>
<reference evidence="16 17" key="1">
    <citation type="submission" date="2016-08" db="EMBL/GenBank/DDBJ databases">
        <title>Whole genome sequence of Mesorhizobium sp. strain UASWS1009 isolated from industrial sewage.</title>
        <authorList>
            <person name="Crovadore J."/>
            <person name="Calmin G."/>
            <person name="Chablais R."/>
            <person name="Cochard B."/>
            <person name="Lefort F."/>
        </authorList>
    </citation>
    <scope>NUCLEOTIDE SEQUENCE [LARGE SCALE GENOMIC DNA]</scope>
    <source>
        <strain evidence="16 17">UASWS1009</strain>
    </source>
</reference>
<dbReference type="Pfam" id="PF00989">
    <property type="entry name" value="PAS"/>
    <property type="match status" value="1"/>
</dbReference>
<dbReference type="InterPro" id="IPR004358">
    <property type="entry name" value="Sig_transdc_His_kin-like_C"/>
</dbReference>
<keyword evidence="7" id="KW-0067">ATP-binding</keyword>
<dbReference type="PANTHER" id="PTHR43065">
    <property type="entry name" value="SENSOR HISTIDINE KINASE"/>
    <property type="match status" value="1"/>
</dbReference>
<dbReference type="Proteomes" id="UP000094412">
    <property type="component" value="Unassembled WGS sequence"/>
</dbReference>
<dbReference type="CDD" id="cd00082">
    <property type="entry name" value="HisKA"/>
    <property type="match status" value="1"/>
</dbReference>
<evidence type="ECO:0000256" key="5">
    <source>
        <dbReference type="ARBA" id="ARBA00022741"/>
    </source>
</evidence>
<evidence type="ECO:0000256" key="9">
    <source>
        <dbReference type="PROSITE-ProRule" id="PRU00169"/>
    </source>
</evidence>
<dbReference type="STRING" id="1566387.QV13_14645"/>
<dbReference type="SMART" id="SM00448">
    <property type="entry name" value="REC"/>
    <property type="match status" value="1"/>
</dbReference>
<dbReference type="PRINTS" id="PR00344">
    <property type="entry name" value="BCTRLSENSOR"/>
</dbReference>
<evidence type="ECO:0000259" key="15">
    <source>
        <dbReference type="PROSITE" id="PS50113"/>
    </source>
</evidence>
<dbReference type="EC" id="2.7.13.3" evidence="2"/>
<keyword evidence="6" id="KW-0418">Kinase</keyword>
<evidence type="ECO:0000256" key="11">
    <source>
        <dbReference type="SAM" id="MobiDB-lite"/>
    </source>
</evidence>
<evidence type="ECO:0000256" key="3">
    <source>
        <dbReference type="ARBA" id="ARBA00022553"/>
    </source>
</evidence>
<feature type="domain" description="Response regulatory" evidence="13">
    <location>
        <begin position="515"/>
        <end position="627"/>
    </location>
</feature>
<dbReference type="Pfam" id="PF13426">
    <property type="entry name" value="PAS_9"/>
    <property type="match status" value="1"/>
</dbReference>
<dbReference type="InterPro" id="IPR011006">
    <property type="entry name" value="CheY-like_superfamily"/>
</dbReference>
<comment type="caution">
    <text evidence="16">The sequence shown here is derived from an EMBL/GenBank/DDBJ whole genome shotgun (WGS) entry which is preliminary data.</text>
</comment>
<evidence type="ECO:0000256" key="1">
    <source>
        <dbReference type="ARBA" id="ARBA00000085"/>
    </source>
</evidence>
<keyword evidence="17" id="KW-1185">Reference proteome</keyword>
<gene>
    <name evidence="16" type="ORF">QV13_14645</name>
</gene>
<sequence>MKSKFGPENAYEVLVQSVVDYAIYLLDREGRVSSWNPGAERIKGYSPDEILGEHFSRFYTEEDRHAGVPEAALVTAAESGRYGAEGWRVRKDGSRFWALVAIDAVRNDKGEVIGFAKVTRDISDRREAQLRELESERRFRLLVQGVSEYAIYMLDPDGRVTNWNAGAARIKGYAAEEIVGEHFSRFYAPEDFEAGLPSKALETARRDGRFEAEGWRVRKDGSRFWASVVIDAIHDDHGQLLGFAKITRDMTERREAQQRLEEAREQLFQSKMDALGQLTGGLAHDFNNLLTAILGAADIGGRHLGDPDKLRRMFSGIETSARRGADLTKQLLAFARRQPLELKLIELAVQLPLFAERIGPTLGGDIQFETAFDGDLWPVETDPSQLEQTLMRLVANAQDAMPEGGRLRFAARNARLAGEVQGLAGEFVAISIEDTGAGIPTEIRPRIFEPFFTTKQFGHGTGLGLAQVYGFAQQSKGAVAVESAEGRGTTMTLYLPSRGAAAAERADRAAAAKPGVLVVEDEPFLAELAADLVREFGYEPYVAHSAAEALSMLTRISGVKLVFTDVIMPGGMSGLELARKVRTRYPELPIVLTTGYSQVVGSAPEEFPLLPKPYDVRQLEETLRSLVKPVSHDLGSGIGPADRTLGSPEQRSDGLSRRS</sequence>
<organism evidence="16 17">
    <name type="scientific">Mesorhizobium hungaricum</name>
    <dbReference type="NCBI Taxonomy" id="1566387"/>
    <lineage>
        <taxon>Bacteria</taxon>
        <taxon>Pseudomonadati</taxon>
        <taxon>Pseudomonadota</taxon>
        <taxon>Alphaproteobacteria</taxon>
        <taxon>Hyphomicrobiales</taxon>
        <taxon>Phyllobacteriaceae</taxon>
        <taxon>Mesorhizobium</taxon>
    </lineage>
</organism>
<dbReference type="EMBL" id="MDEO01000033">
    <property type="protein sequence ID" value="OCX16111.1"/>
    <property type="molecule type" value="Genomic_DNA"/>
</dbReference>
<dbReference type="RefSeq" id="WP_065997957.1">
    <property type="nucleotide sequence ID" value="NZ_MDEO01000033.1"/>
</dbReference>